<comment type="subcellular location">
    <subcellularLocation>
        <location evidence="1">Nucleus envelope</location>
    </subcellularLocation>
</comment>
<dbReference type="GO" id="GO:0034198">
    <property type="term" value="P:cellular response to amino acid starvation"/>
    <property type="evidence" value="ECO:0007669"/>
    <property type="project" value="TreeGrafter"/>
</dbReference>
<keyword evidence="7" id="KW-0539">Nucleus</keyword>
<dbReference type="InterPro" id="IPR036322">
    <property type="entry name" value="WD40_repeat_dom_sf"/>
</dbReference>
<dbReference type="InterPro" id="IPR001680">
    <property type="entry name" value="WD40_rpt"/>
</dbReference>
<evidence type="ECO:0000313" key="9">
    <source>
        <dbReference type="EMBL" id="KCV69554.1"/>
    </source>
</evidence>
<keyword evidence="6" id="KW-0653">Protein transport</keyword>
<organism evidence="9">
    <name type="scientific">Fonticula alba</name>
    <name type="common">Slime mold</name>
    <dbReference type="NCBI Taxonomy" id="691883"/>
    <lineage>
        <taxon>Eukaryota</taxon>
        <taxon>Rotosphaerida</taxon>
        <taxon>Fonticulaceae</taxon>
        <taxon>Fonticula</taxon>
    </lineage>
</organism>
<dbReference type="Pfam" id="PF00400">
    <property type="entry name" value="WD40"/>
    <property type="match status" value="2"/>
</dbReference>
<keyword evidence="10" id="KW-1185">Reference proteome</keyword>
<sequence>MCPGANAPDPASSRLSGRALDSFDPCQTPTQSLGPVPTRDTDGHFCLAWSPSRSGASVLAVGCQRENCVKLFTYVENLRKWEHIASLAHTAAVNDLAWAPEIGRTHNLLATCSRDGRVRIWRVPLALEPAAAGGLLEPAAGAARPRSPPAAGAPQITVQASVPAFPCTLADDEGALSTIYPLLDDVHSAGQSVWRVSWNLTGTTLASSGDNGCVRLYGSNLLGRWTCFNVLASTSTSRPASELIPFRT</sequence>
<evidence type="ECO:0000256" key="2">
    <source>
        <dbReference type="ARBA" id="ARBA00010102"/>
    </source>
</evidence>
<evidence type="ECO:0000256" key="8">
    <source>
        <dbReference type="PROSITE-ProRule" id="PRU00221"/>
    </source>
</evidence>
<accession>A0A058Z5K4</accession>
<proteinExistence type="inferred from homology"/>
<dbReference type="GO" id="GO:0005198">
    <property type="term" value="F:structural molecule activity"/>
    <property type="evidence" value="ECO:0007669"/>
    <property type="project" value="InterPro"/>
</dbReference>
<feature type="repeat" description="WD" evidence="8">
    <location>
        <begin position="86"/>
        <end position="123"/>
    </location>
</feature>
<reference evidence="9" key="1">
    <citation type="submission" date="2013-04" db="EMBL/GenBank/DDBJ databases">
        <title>The Genome Sequence of Fonticula alba ATCC 38817.</title>
        <authorList>
            <consortium name="The Broad Institute Genomics Platform"/>
            <person name="Russ C."/>
            <person name="Cuomo C."/>
            <person name="Burger G."/>
            <person name="Gray M.W."/>
            <person name="Holland P.W.H."/>
            <person name="King N."/>
            <person name="Lang F.B.F."/>
            <person name="Roger A.J."/>
            <person name="Ruiz-Trillo I."/>
            <person name="Brown M."/>
            <person name="Walker B."/>
            <person name="Young S."/>
            <person name="Zeng Q."/>
            <person name="Gargeya S."/>
            <person name="Fitzgerald M."/>
            <person name="Haas B."/>
            <person name="Abouelleil A."/>
            <person name="Allen A.W."/>
            <person name="Alvarado L."/>
            <person name="Arachchi H.M."/>
            <person name="Berlin A.M."/>
            <person name="Chapman S.B."/>
            <person name="Gainer-Dewar J."/>
            <person name="Goldberg J."/>
            <person name="Griggs A."/>
            <person name="Gujja S."/>
            <person name="Hansen M."/>
            <person name="Howarth C."/>
            <person name="Imamovic A."/>
            <person name="Ireland A."/>
            <person name="Larimer J."/>
            <person name="McCowan C."/>
            <person name="Murphy C."/>
            <person name="Pearson M."/>
            <person name="Poon T.W."/>
            <person name="Priest M."/>
            <person name="Roberts A."/>
            <person name="Saif S."/>
            <person name="Shea T."/>
            <person name="Sisk P."/>
            <person name="Sykes S."/>
            <person name="Wortman J."/>
            <person name="Nusbaum C."/>
            <person name="Birren B."/>
        </authorList>
    </citation>
    <scope>NUCLEOTIDE SEQUENCE [LARGE SCALE GENOMIC DNA]</scope>
    <source>
        <strain evidence="9">ATCC 38817</strain>
    </source>
</reference>
<dbReference type="eggNOG" id="KOG2445">
    <property type="taxonomic scope" value="Eukaryota"/>
</dbReference>
<protein>
    <submittedName>
        <fullName evidence="9">Uncharacterized protein</fullName>
    </submittedName>
</protein>
<name>A0A058Z5K4_FONAL</name>
<dbReference type="AlphaFoldDB" id="A0A058Z5K4"/>
<dbReference type="GO" id="GO:0031080">
    <property type="term" value="C:nuclear pore outer ring"/>
    <property type="evidence" value="ECO:0007669"/>
    <property type="project" value="TreeGrafter"/>
</dbReference>
<dbReference type="OrthoDB" id="5566198at2759"/>
<dbReference type="STRING" id="691883.A0A058Z5K4"/>
<evidence type="ECO:0000256" key="1">
    <source>
        <dbReference type="ARBA" id="ARBA00004259"/>
    </source>
</evidence>
<evidence type="ECO:0000256" key="3">
    <source>
        <dbReference type="ARBA" id="ARBA00022448"/>
    </source>
</evidence>
<dbReference type="PROSITE" id="PS50082">
    <property type="entry name" value="WD_REPEATS_2"/>
    <property type="match status" value="1"/>
</dbReference>
<dbReference type="PANTHER" id="PTHR11024">
    <property type="entry name" value="NUCLEAR PORE COMPLEX PROTEIN SEC13 / SEH1 FAMILY MEMBER"/>
    <property type="match status" value="1"/>
</dbReference>
<keyword evidence="5" id="KW-0677">Repeat</keyword>
<gene>
    <name evidence="9" type="ORF">H696_03975</name>
</gene>
<dbReference type="GO" id="GO:0035859">
    <property type="term" value="C:Seh1-associated complex"/>
    <property type="evidence" value="ECO:0007669"/>
    <property type="project" value="TreeGrafter"/>
</dbReference>
<evidence type="ECO:0000256" key="6">
    <source>
        <dbReference type="ARBA" id="ARBA00022927"/>
    </source>
</evidence>
<dbReference type="InterPro" id="IPR015943">
    <property type="entry name" value="WD40/YVTN_repeat-like_dom_sf"/>
</dbReference>
<evidence type="ECO:0000256" key="4">
    <source>
        <dbReference type="ARBA" id="ARBA00022574"/>
    </source>
</evidence>
<dbReference type="GeneID" id="20528700"/>
<evidence type="ECO:0000256" key="7">
    <source>
        <dbReference type="ARBA" id="ARBA00023242"/>
    </source>
</evidence>
<dbReference type="SUPFAM" id="SSF50978">
    <property type="entry name" value="WD40 repeat-like"/>
    <property type="match status" value="1"/>
</dbReference>
<dbReference type="EMBL" id="KB932206">
    <property type="protein sequence ID" value="KCV69554.1"/>
    <property type="molecule type" value="Genomic_DNA"/>
</dbReference>
<dbReference type="InterPro" id="IPR037363">
    <property type="entry name" value="Sec13/Seh1_fam"/>
</dbReference>
<evidence type="ECO:0000313" key="10">
    <source>
        <dbReference type="Proteomes" id="UP000030693"/>
    </source>
</evidence>
<dbReference type="RefSeq" id="XP_009496119.1">
    <property type="nucleotide sequence ID" value="XM_009497844.1"/>
</dbReference>
<keyword evidence="3" id="KW-0813">Transport</keyword>
<keyword evidence="4 8" id="KW-0853">WD repeat</keyword>
<dbReference type="SMART" id="SM00320">
    <property type="entry name" value="WD40"/>
    <property type="match status" value="3"/>
</dbReference>
<dbReference type="GO" id="GO:0015031">
    <property type="term" value="P:protein transport"/>
    <property type="evidence" value="ECO:0007669"/>
    <property type="project" value="UniProtKB-KW"/>
</dbReference>
<evidence type="ECO:0000256" key="5">
    <source>
        <dbReference type="ARBA" id="ARBA00022737"/>
    </source>
</evidence>
<dbReference type="Gene3D" id="2.130.10.10">
    <property type="entry name" value="YVTN repeat-like/Quinoprotein amine dehydrogenase"/>
    <property type="match status" value="1"/>
</dbReference>
<dbReference type="GO" id="GO:1904263">
    <property type="term" value="P:positive regulation of TORC1 signaling"/>
    <property type="evidence" value="ECO:0007669"/>
    <property type="project" value="TreeGrafter"/>
</dbReference>
<dbReference type="Proteomes" id="UP000030693">
    <property type="component" value="Unassembled WGS sequence"/>
</dbReference>
<dbReference type="PANTHER" id="PTHR11024:SF3">
    <property type="entry name" value="NUCLEOPORIN SEH1"/>
    <property type="match status" value="1"/>
</dbReference>
<dbReference type="PROSITE" id="PS50294">
    <property type="entry name" value="WD_REPEATS_REGION"/>
    <property type="match status" value="1"/>
</dbReference>
<comment type="similarity">
    <text evidence="2">Belongs to the WD repeat SEC13 family.</text>
</comment>